<dbReference type="EC" id="3.4.19.5" evidence="3"/>
<comment type="subunit">
    <text evidence="2">Heterotetramer of two alpha and two beta chains arranged as a dimer of alpha/beta heterodimers.</text>
</comment>
<dbReference type="Gene3D" id="3.60.20.30">
    <property type="entry name" value="(Glycosyl)asparaginase"/>
    <property type="match status" value="1"/>
</dbReference>
<keyword evidence="4" id="KW-0068">Autocatalytic cleavage</keyword>
<dbReference type="SUPFAM" id="SSF56235">
    <property type="entry name" value="N-terminal nucleophile aminohydrolases (Ntn hydrolases)"/>
    <property type="match status" value="1"/>
</dbReference>
<dbReference type="PANTHER" id="PTHR10188">
    <property type="entry name" value="L-ASPARAGINASE"/>
    <property type="match status" value="1"/>
</dbReference>
<dbReference type="PANTHER" id="PTHR10188:SF6">
    <property type="entry name" value="N(4)-(BETA-N-ACETYLGLUCOSAMINYL)-L-ASPARAGINASE"/>
    <property type="match status" value="1"/>
</dbReference>
<evidence type="ECO:0000313" key="8">
    <source>
        <dbReference type="EMBL" id="KAK2080734.1"/>
    </source>
</evidence>
<reference evidence="8" key="1">
    <citation type="submission" date="2021-01" db="EMBL/GenBank/DDBJ databases">
        <authorList>
            <person name="Eckstrom K.M.E."/>
        </authorList>
    </citation>
    <scope>NUCLEOTIDE SEQUENCE</scope>
    <source>
        <strain evidence="8">UVCC 0001</strain>
    </source>
</reference>
<protein>
    <recommendedName>
        <fullName evidence="3">beta-aspartyl-peptidase</fullName>
        <ecNumber evidence="3">3.4.19.5</ecNumber>
    </recommendedName>
</protein>
<dbReference type="GO" id="GO:0008798">
    <property type="term" value="F:beta-aspartyl-peptidase activity"/>
    <property type="evidence" value="ECO:0007669"/>
    <property type="project" value="UniProtKB-EC"/>
</dbReference>
<feature type="site" description="Cleavage; by autolysis" evidence="7">
    <location>
        <begin position="140"/>
        <end position="141"/>
    </location>
</feature>
<feature type="binding site" evidence="6">
    <location>
        <begin position="192"/>
        <end position="195"/>
    </location>
    <ligand>
        <name>substrate</name>
    </ligand>
</feature>
<dbReference type="Pfam" id="PF01112">
    <property type="entry name" value="Asparaginase_2"/>
    <property type="match status" value="1"/>
</dbReference>
<evidence type="ECO:0000256" key="5">
    <source>
        <dbReference type="PIRSR" id="PIRSR600246-1"/>
    </source>
</evidence>
<dbReference type="Proteomes" id="UP001255856">
    <property type="component" value="Unassembled WGS sequence"/>
</dbReference>
<evidence type="ECO:0000256" key="7">
    <source>
        <dbReference type="PIRSR" id="PIRSR600246-3"/>
    </source>
</evidence>
<evidence type="ECO:0000256" key="4">
    <source>
        <dbReference type="ARBA" id="ARBA00022813"/>
    </source>
</evidence>
<sequence length="211" mass="21871">MNVGAVGDLRHVKHALSTARLVLHTTRHSMLTGLQATQFAMDMGMQLDDLSTKASTELHAQWRADACQPNFRTHVCPNPRRHCGPYHLGKGGLVEESAATCEDATVARALLRQADGEGAATALRDSRASEASYPSATAHDTIALVAISADGSIAAGASTNGAIHKVPGRVGDGAVAGGGAYADSQVGACGATGDGDVHLRFMPCYQVRGRV</sequence>
<comment type="catalytic activity">
    <reaction evidence="1">
        <text>Cleavage of a beta-linked Asp residue from the N-terminus of a polypeptide.</text>
        <dbReference type="EC" id="3.4.19.5"/>
    </reaction>
</comment>
<evidence type="ECO:0000256" key="3">
    <source>
        <dbReference type="ARBA" id="ARBA00012879"/>
    </source>
</evidence>
<evidence type="ECO:0000313" key="9">
    <source>
        <dbReference type="Proteomes" id="UP001255856"/>
    </source>
</evidence>
<keyword evidence="9" id="KW-1185">Reference proteome</keyword>
<dbReference type="AlphaFoldDB" id="A0AAD9ILG0"/>
<dbReference type="GO" id="GO:0003948">
    <property type="term" value="F:N4-(beta-N-acetylglucosaminyl)-L-asparaginase activity"/>
    <property type="evidence" value="ECO:0007669"/>
    <property type="project" value="TreeGrafter"/>
</dbReference>
<proteinExistence type="predicted"/>
<evidence type="ECO:0000256" key="6">
    <source>
        <dbReference type="PIRSR" id="PIRSR600246-2"/>
    </source>
</evidence>
<dbReference type="EMBL" id="JASFZW010000001">
    <property type="protein sequence ID" value="KAK2080734.1"/>
    <property type="molecule type" value="Genomic_DNA"/>
</dbReference>
<organism evidence="8 9">
    <name type="scientific">Prototheca wickerhamii</name>
    <dbReference type="NCBI Taxonomy" id="3111"/>
    <lineage>
        <taxon>Eukaryota</taxon>
        <taxon>Viridiplantae</taxon>
        <taxon>Chlorophyta</taxon>
        <taxon>core chlorophytes</taxon>
        <taxon>Trebouxiophyceae</taxon>
        <taxon>Chlorellales</taxon>
        <taxon>Chlorellaceae</taxon>
        <taxon>Prototheca</taxon>
    </lineage>
</organism>
<feature type="active site" description="Nucleophile" evidence="5">
    <location>
        <position position="141"/>
    </location>
</feature>
<name>A0AAD9ILG0_PROWI</name>
<evidence type="ECO:0000256" key="1">
    <source>
        <dbReference type="ARBA" id="ARBA00000306"/>
    </source>
</evidence>
<dbReference type="InterPro" id="IPR000246">
    <property type="entry name" value="Peptidase_T2"/>
</dbReference>
<dbReference type="InterPro" id="IPR029055">
    <property type="entry name" value="Ntn_hydrolases_N"/>
</dbReference>
<evidence type="ECO:0000256" key="2">
    <source>
        <dbReference type="ARBA" id="ARBA00011601"/>
    </source>
</evidence>
<accession>A0AAD9ILG0</accession>
<dbReference type="GO" id="GO:0005737">
    <property type="term" value="C:cytoplasm"/>
    <property type="evidence" value="ECO:0007669"/>
    <property type="project" value="TreeGrafter"/>
</dbReference>
<feature type="binding site" evidence="6">
    <location>
        <begin position="169"/>
        <end position="172"/>
    </location>
    <ligand>
        <name>substrate</name>
    </ligand>
</feature>
<comment type="caution">
    <text evidence="8">The sequence shown here is derived from an EMBL/GenBank/DDBJ whole genome shotgun (WGS) entry which is preliminary data.</text>
</comment>
<gene>
    <name evidence="8" type="ORF">QBZ16_000588</name>
</gene>